<comment type="subcellular location">
    <subcellularLocation>
        <location evidence="6">Cytoplasm</location>
    </subcellularLocation>
</comment>
<evidence type="ECO:0000256" key="3">
    <source>
        <dbReference type="ARBA" id="ARBA00022741"/>
    </source>
</evidence>
<dbReference type="InterPro" id="IPR012795">
    <property type="entry name" value="tRNA_Ile_lys_synt_N"/>
</dbReference>
<dbReference type="HAMAP" id="MF_01161">
    <property type="entry name" value="tRNA_Ile_lys_synt"/>
    <property type="match status" value="1"/>
</dbReference>
<comment type="function">
    <text evidence="6">Ligates lysine onto the cytidine present at position 34 of the AUA codon-specific tRNA(Ile) that contains the anticodon CAU, in an ATP-dependent manner. Cytidine is converted to lysidine, thus changing the amino acid specificity of the tRNA from methionine to isoleucine.</text>
</comment>
<accession>A0A1H4BXX7</accession>
<evidence type="ECO:0000256" key="5">
    <source>
        <dbReference type="ARBA" id="ARBA00048539"/>
    </source>
</evidence>
<dbReference type="EC" id="6.3.4.19" evidence="6"/>
<dbReference type="STRING" id="89524.SAMN05444370_10698"/>
<evidence type="ECO:0000313" key="8">
    <source>
        <dbReference type="EMBL" id="SEA52930.1"/>
    </source>
</evidence>
<dbReference type="Gene3D" id="3.40.50.620">
    <property type="entry name" value="HUPs"/>
    <property type="match status" value="1"/>
</dbReference>
<dbReference type="SUPFAM" id="SSF52402">
    <property type="entry name" value="Adenine nucleotide alpha hydrolases-like"/>
    <property type="match status" value="1"/>
</dbReference>
<dbReference type="RefSeq" id="WP_245731026.1">
    <property type="nucleotide sequence ID" value="NZ_FNQM01000006.1"/>
</dbReference>
<dbReference type="PANTHER" id="PTHR43033">
    <property type="entry name" value="TRNA(ILE)-LYSIDINE SYNTHASE-RELATED"/>
    <property type="match status" value="1"/>
</dbReference>
<feature type="domain" description="tRNA(Ile)-lysidine/2-thiocytidine synthase N-terminal" evidence="7">
    <location>
        <begin position="27"/>
        <end position="204"/>
    </location>
</feature>
<name>A0A1H4BXX7_9RHOB</name>
<gene>
    <name evidence="6" type="primary">tilS</name>
    <name evidence="8" type="ORF">SAMN05444370_10698</name>
</gene>
<comment type="catalytic activity">
    <reaction evidence="5 6">
        <text>cytidine(34) in tRNA(Ile2) + L-lysine + ATP = lysidine(34) in tRNA(Ile2) + AMP + diphosphate + H(+)</text>
        <dbReference type="Rhea" id="RHEA:43744"/>
        <dbReference type="Rhea" id="RHEA-COMP:10625"/>
        <dbReference type="Rhea" id="RHEA-COMP:10670"/>
        <dbReference type="ChEBI" id="CHEBI:15378"/>
        <dbReference type="ChEBI" id="CHEBI:30616"/>
        <dbReference type="ChEBI" id="CHEBI:32551"/>
        <dbReference type="ChEBI" id="CHEBI:33019"/>
        <dbReference type="ChEBI" id="CHEBI:82748"/>
        <dbReference type="ChEBI" id="CHEBI:83665"/>
        <dbReference type="ChEBI" id="CHEBI:456215"/>
        <dbReference type="EC" id="6.3.4.19"/>
    </reaction>
</comment>
<dbReference type="InterPro" id="IPR012094">
    <property type="entry name" value="tRNA_Ile_lys_synt"/>
</dbReference>
<dbReference type="EMBL" id="FNQM01000006">
    <property type="protein sequence ID" value="SEA52930.1"/>
    <property type="molecule type" value="Genomic_DNA"/>
</dbReference>
<comment type="similarity">
    <text evidence="6">Belongs to the tRNA(Ile)-lysidine synthase family.</text>
</comment>
<evidence type="ECO:0000256" key="1">
    <source>
        <dbReference type="ARBA" id="ARBA00022598"/>
    </source>
</evidence>
<dbReference type="InterPro" id="IPR014729">
    <property type="entry name" value="Rossmann-like_a/b/a_fold"/>
</dbReference>
<feature type="binding site" evidence="6">
    <location>
        <begin position="31"/>
        <end position="36"/>
    </location>
    <ligand>
        <name>ATP</name>
        <dbReference type="ChEBI" id="CHEBI:30616"/>
    </ligand>
</feature>
<dbReference type="GO" id="GO:0005737">
    <property type="term" value="C:cytoplasm"/>
    <property type="evidence" value="ECO:0007669"/>
    <property type="project" value="UniProtKB-SubCell"/>
</dbReference>
<dbReference type="InterPro" id="IPR011063">
    <property type="entry name" value="TilS/TtcA_N"/>
</dbReference>
<keyword evidence="9" id="KW-1185">Reference proteome</keyword>
<dbReference type="GO" id="GO:0006400">
    <property type="term" value="P:tRNA modification"/>
    <property type="evidence" value="ECO:0007669"/>
    <property type="project" value="UniProtKB-UniRule"/>
</dbReference>
<organism evidence="8 9">
    <name type="scientific">Rubrimonas cliftonensis</name>
    <dbReference type="NCBI Taxonomy" id="89524"/>
    <lineage>
        <taxon>Bacteria</taxon>
        <taxon>Pseudomonadati</taxon>
        <taxon>Pseudomonadota</taxon>
        <taxon>Alphaproteobacteria</taxon>
        <taxon>Rhodobacterales</taxon>
        <taxon>Paracoccaceae</taxon>
        <taxon>Rubrimonas</taxon>
    </lineage>
</organism>
<evidence type="ECO:0000256" key="6">
    <source>
        <dbReference type="HAMAP-Rule" id="MF_01161"/>
    </source>
</evidence>
<protein>
    <recommendedName>
        <fullName evidence="6">tRNA(Ile)-lysidine synthase</fullName>
        <ecNumber evidence="6">6.3.4.19</ecNumber>
    </recommendedName>
    <alternativeName>
        <fullName evidence="6">tRNA(Ile)-2-lysyl-cytidine synthase</fullName>
    </alternativeName>
    <alternativeName>
        <fullName evidence="6">tRNA(Ile)-lysidine synthetase</fullName>
    </alternativeName>
</protein>
<keyword evidence="4 6" id="KW-0067">ATP-binding</keyword>
<dbReference type="GO" id="GO:0005524">
    <property type="term" value="F:ATP binding"/>
    <property type="evidence" value="ECO:0007669"/>
    <property type="project" value="UniProtKB-UniRule"/>
</dbReference>
<dbReference type="AlphaFoldDB" id="A0A1H4BXX7"/>
<sequence>MPRATTGDPEAAGAAALDALHPGGALGLAVSGGGDSAALMRIAAGWAQARGVGLRAACVDHGLRPEAAEEAAQVAALAASLGIPCDTLRWRGWDGRGNLQAAARSARSALLSAWAAEHGLSAVALGHTLDDQAETVLMRIARGAGVDGLSGMAPASGRDGALWLRPLLGLRRAALREWLARRSATWIEDPSNDDPRFERVRVRAAMTALEAAGVSADALAAVADRMQAARGALDARAASLWSQASRVGPCGDVALSRAALADAPEEIGRRLLARALRRAGGAWTPRPRAAALGALLDAARSGALGRGRTLAGCVAFDAADAVIFAREHAAAARARAEADLWDGRWRVRTDAPGAVAALGEAGEAALMAAARAEGWRAPQAWRAAPRAARLSTPALWRGEALACAPLAGYGDGLMAVAYQPDVAS</sequence>
<keyword evidence="2 6" id="KW-0819">tRNA processing</keyword>
<evidence type="ECO:0000256" key="2">
    <source>
        <dbReference type="ARBA" id="ARBA00022694"/>
    </source>
</evidence>
<reference evidence="8 9" key="1">
    <citation type="submission" date="2016-10" db="EMBL/GenBank/DDBJ databases">
        <authorList>
            <person name="de Groot N.N."/>
        </authorList>
    </citation>
    <scope>NUCLEOTIDE SEQUENCE [LARGE SCALE GENOMIC DNA]</scope>
    <source>
        <strain evidence="8 9">DSM 15345</strain>
    </source>
</reference>
<proteinExistence type="inferred from homology"/>
<dbReference type="CDD" id="cd01992">
    <property type="entry name" value="TilS_N"/>
    <property type="match status" value="1"/>
</dbReference>
<keyword evidence="3 6" id="KW-0547">Nucleotide-binding</keyword>
<evidence type="ECO:0000313" key="9">
    <source>
        <dbReference type="Proteomes" id="UP000198703"/>
    </source>
</evidence>
<evidence type="ECO:0000259" key="7">
    <source>
        <dbReference type="Pfam" id="PF01171"/>
    </source>
</evidence>
<dbReference type="GO" id="GO:0032267">
    <property type="term" value="F:tRNA(Ile)-lysidine synthase activity"/>
    <property type="evidence" value="ECO:0007669"/>
    <property type="project" value="UniProtKB-EC"/>
</dbReference>
<comment type="domain">
    <text evidence="6">The N-terminal region contains the highly conserved SGGXDS motif, predicted to be a P-loop motif involved in ATP binding.</text>
</comment>
<keyword evidence="6" id="KW-0963">Cytoplasm</keyword>
<dbReference type="Pfam" id="PF01171">
    <property type="entry name" value="ATP_bind_3"/>
    <property type="match status" value="1"/>
</dbReference>
<dbReference type="NCBIfam" id="TIGR02432">
    <property type="entry name" value="lysidine_TilS_N"/>
    <property type="match status" value="1"/>
</dbReference>
<dbReference type="Proteomes" id="UP000198703">
    <property type="component" value="Unassembled WGS sequence"/>
</dbReference>
<evidence type="ECO:0000256" key="4">
    <source>
        <dbReference type="ARBA" id="ARBA00022840"/>
    </source>
</evidence>
<keyword evidence="1 6" id="KW-0436">Ligase</keyword>
<dbReference type="PANTHER" id="PTHR43033:SF1">
    <property type="entry name" value="TRNA(ILE)-LYSIDINE SYNTHASE-RELATED"/>
    <property type="match status" value="1"/>
</dbReference>